<feature type="chain" id="PRO_5005520292" evidence="1">
    <location>
        <begin position="21"/>
        <end position="64"/>
    </location>
</feature>
<reference evidence="2" key="1">
    <citation type="submission" date="2015-04" db="EMBL/GenBank/DDBJ databases">
        <authorList>
            <person name="Syromyatnikov M.Y."/>
            <person name="Popov V.N."/>
        </authorList>
    </citation>
    <scope>NUCLEOTIDE SEQUENCE</scope>
    <source>
        <tissue evidence="2">Venom duct</tissue>
    </source>
</reference>
<dbReference type="AlphaFoldDB" id="A0A0K8TUQ0"/>
<evidence type="ECO:0000256" key="1">
    <source>
        <dbReference type="SAM" id="SignalP"/>
    </source>
</evidence>
<sequence>MGFKVALIVLVLVVMATTSALPFQFSEFAETSVGQKRGGMGQCIHDCMNSGGGLSFIQCKTMCY</sequence>
<accession>A0A0K8TUQ0</accession>
<feature type="signal peptide" evidence="1">
    <location>
        <begin position="1"/>
        <end position="20"/>
    </location>
</feature>
<protein>
    <submittedName>
        <fullName evidence="2">Conopeptide</fullName>
    </submittedName>
</protein>
<dbReference type="EMBL" id="GCVH01000123">
    <property type="protein sequence ID" value="JAI17770.1"/>
    <property type="molecule type" value="Transcribed_RNA"/>
</dbReference>
<keyword evidence="1" id="KW-0732">Signal</keyword>
<name>A0A0K8TUQ0_CONLV</name>
<organism evidence="2">
    <name type="scientific">Conus lenavati</name>
    <name type="common">Cone snail</name>
    <dbReference type="NCBI Taxonomy" id="1519839"/>
    <lineage>
        <taxon>Eukaryota</taxon>
        <taxon>Metazoa</taxon>
        <taxon>Spiralia</taxon>
        <taxon>Lophotrochozoa</taxon>
        <taxon>Mollusca</taxon>
        <taxon>Gastropoda</taxon>
        <taxon>Caenogastropoda</taxon>
        <taxon>Neogastropoda</taxon>
        <taxon>Conoidea</taxon>
        <taxon>Conidae</taxon>
        <taxon>Conus</taxon>
        <taxon>Splinoconus</taxon>
    </lineage>
</organism>
<evidence type="ECO:0000313" key="2">
    <source>
        <dbReference type="EMBL" id="JAI17770.1"/>
    </source>
</evidence>
<proteinExistence type="predicted"/>